<reference evidence="5" key="1">
    <citation type="submission" date="2006-10" db="EMBL/GenBank/DDBJ databases">
        <authorList>
            <person name="Amadeo P."/>
            <person name="Zhao Q."/>
            <person name="Wortman J."/>
            <person name="Fraser-Liggett C."/>
            <person name="Carlton J."/>
        </authorList>
    </citation>
    <scope>NUCLEOTIDE SEQUENCE</scope>
    <source>
        <strain evidence="5">G3</strain>
    </source>
</reference>
<organism evidence="5 6">
    <name type="scientific">Trichomonas vaginalis (strain ATCC PRA-98 / G3)</name>
    <dbReference type="NCBI Taxonomy" id="412133"/>
    <lineage>
        <taxon>Eukaryota</taxon>
        <taxon>Metamonada</taxon>
        <taxon>Parabasalia</taxon>
        <taxon>Trichomonadida</taxon>
        <taxon>Trichomonadidae</taxon>
        <taxon>Trichomonas</taxon>
    </lineage>
</organism>
<dbReference type="InterPro" id="IPR026151">
    <property type="entry name" value="Maspardin"/>
</dbReference>
<evidence type="ECO:0000313" key="6">
    <source>
        <dbReference type="Proteomes" id="UP000001542"/>
    </source>
</evidence>
<dbReference type="AlphaFoldDB" id="A2FE47"/>
<dbReference type="VEuPathDB" id="TrichDB:TVAGG3_0429970"/>
<sequence>MWSGDAHYSDSQFIQISMTCPIHFFRDRCHNCSWQYRELGDRSNPEAVILLPGIRETVSSYFHLMPALNSRGYRVVSVSFQNSPNYIYLTEGFNELMLHLQIRYAHFVGNDLGGFIALQIASAPKKVFLTKSITLINSYASNQQFKGGSFNSIKLLKLFSAKSDLLKEFEKFNVYQNPSQSLLFVSHEVETISSEDARVRVELRQSHALPLDVTIPDKAIMVIDVSNRIIQYSEDSDPMKKFPDAILSIMKEGGDWPHLEAPQDLIQYLLVHLRKWTETMKIDEQQAESTQQ</sequence>
<dbReference type="KEGG" id="tva:4754595"/>
<protein>
    <recommendedName>
        <fullName evidence="2">Maspardin</fullName>
    </recommendedName>
</protein>
<dbReference type="SMR" id="A2FE47"/>
<dbReference type="InParanoid" id="A2FE47"/>
<keyword evidence="6" id="KW-1185">Reference proteome</keyword>
<evidence type="ECO:0000256" key="2">
    <source>
        <dbReference type="ARBA" id="ARBA00020148"/>
    </source>
</evidence>
<evidence type="ECO:0000259" key="4">
    <source>
        <dbReference type="Pfam" id="PF00561"/>
    </source>
</evidence>
<dbReference type="InterPro" id="IPR000073">
    <property type="entry name" value="AB_hydrolase_1"/>
</dbReference>
<dbReference type="Proteomes" id="UP000001542">
    <property type="component" value="Unassembled WGS sequence"/>
</dbReference>
<keyword evidence="3" id="KW-0963">Cytoplasm</keyword>
<dbReference type="EMBL" id="DS113742">
    <property type="protein sequence ID" value="EAX96819.1"/>
    <property type="molecule type" value="Genomic_DNA"/>
</dbReference>
<dbReference type="InterPro" id="IPR029058">
    <property type="entry name" value="AB_hydrolase_fold"/>
</dbReference>
<dbReference type="PANTHER" id="PTHR15913">
    <property type="entry name" value="ACID CLUSTER PROTEIN 33"/>
    <property type="match status" value="1"/>
</dbReference>
<evidence type="ECO:0000313" key="5">
    <source>
        <dbReference type="EMBL" id="EAX96819.1"/>
    </source>
</evidence>
<evidence type="ECO:0000256" key="1">
    <source>
        <dbReference type="ARBA" id="ARBA00004496"/>
    </source>
</evidence>
<dbReference type="VEuPathDB" id="TrichDB:TVAG_107060"/>
<dbReference type="SUPFAM" id="SSF53474">
    <property type="entry name" value="alpha/beta-Hydrolases"/>
    <property type="match status" value="1"/>
</dbReference>
<dbReference type="Pfam" id="PF00561">
    <property type="entry name" value="Abhydrolase_1"/>
    <property type="match status" value="1"/>
</dbReference>
<gene>
    <name evidence="5" type="ORF">TVAG_107060</name>
</gene>
<proteinExistence type="predicted"/>
<reference evidence="5" key="2">
    <citation type="journal article" date="2007" name="Science">
        <title>Draft genome sequence of the sexually transmitted pathogen Trichomonas vaginalis.</title>
        <authorList>
            <person name="Carlton J.M."/>
            <person name="Hirt R.P."/>
            <person name="Silva J.C."/>
            <person name="Delcher A.L."/>
            <person name="Schatz M."/>
            <person name="Zhao Q."/>
            <person name="Wortman J.R."/>
            <person name="Bidwell S.L."/>
            <person name="Alsmark U.C.M."/>
            <person name="Besteiro S."/>
            <person name="Sicheritz-Ponten T."/>
            <person name="Noel C.J."/>
            <person name="Dacks J.B."/>
            <person name="Foster P.G."/>
            <person name="Simillion C."/>
            <person name="Van de Peer Y."/>
            <person name="Miranda-Saavedra D."/>
            <person name="Barton G.J."/>
            <person name="Westrop G.D."/>
            <person name="Mueller S."/>
            <person name="Dessi D."/>
            <person name="Fiori P.L."/>
            <person name="Ren Q."/>
            <person name="Paulsen I."/>
            <person name="Zhang H."/>
            <person name="Bastida-Corcuera F.D."/>
            <person name="Simoes-Barbosa A."/>
            <person name="Brown M.T."/>
            <person name="Hayes R.D."/>
            <person name="Mukherjee M."/>
            <person name="Okumura C.Y."/>
            <person name="Schneider R."/>
            <person name="Smith A.J."/>
            <person name="Vanacova S."/>
            <person name="Villalvazo M."/>
            <person name="Haas B.J."/>
            <person name="Pertea M."/>
            <person name="Feldblyum T.V."/>
            <person name="Utterback T.R."/>
            <person name="Shu C.L."/>
            <person name="Osoegawa K."/>
            <person name="de Jong P.J."/>
            <person name="Hrdy I."/>
            <person name="Horvathova L."/>
            <person name="Zubacova Z."/>
            <person name="Dolezal P."/>
            <person name="Malik S.B."/>
            <person name="Logsdon J.M. Jr."/>
            <person name="Henze K."/>
            <person name="Gupta A."/>
            <person name="Wang C.C."/>
            <person name="Dunne R.L."/>
            <person name="Upcroft J.A."/>
            <person name="Upcroft P."/>
            <person name="White O."/>
            <person name="Salzberg S.L."/>
            <person name="Tang P."/>
            <person name="Chiu C.-H."/>
            <person name="Lee Y.-S."/>
            <person name="Embley T.M."/>
            <person name="Coombs G.H."/>
            <person name="Mottram J.C."/>
            <person name="Tachezy J."/>
            <person name="Fraser-Liggett C.M."/>
            <person name="Johnson P.J."/>
        </authorList>
    </citation>
    <scope>NUCLEOTIDE SEQUENCE [LARGE SCALE GENOMIC DNA]</scope>
    <source>
        <strain evidence="5">G3</strain>
    </source>
</reference>
<comment type="subcellular location">
    <subcellularLocation>
        <location evidence="1">Cytoplasm</location>
    </subcellularLocation>
</comment>
<dbReference type="OrthoDB" id="10264550at2759"/>
<dbReference type="GO" id="GO:0005737">
    <property type="term" value="C:cytoplasm"/>
    <property type="evidence" value="ECO:0007669"/>
    <property type="project" value="UniProtKB-SubCell"/>
</dbReference>
<dbReference type="PANTHER" id="PTHR15913:SF0">
    <property type="entry name" value="MASPARDIN"/>
    <property type="match status" value="1"/>
</dbReference>
<name>A2FE47_TRIV3</name>
<accession>A2FE47</accession>
<dbReference type="ESTHER" id="triva-a2fe47">
    <property type="family name" value="Maspardin-ACP33-SPG21_like"/>
</dbReference>
<dbReference type="STRING" id="5722.A2FE47"/>
<evidence type="ECO:0000256" key="3">
    <source>
        <dbReference type="ARBA" id="ARBA00022490"/>
    </source>
</evidence>
<feature type="domain" description="AB hydrolase-1" evidence="4">
    <location>
        <begin position="47"/>
        <end position="138"/>
    </location>
</feature>
<dbReference type="RefSeq" id="XP_001309749.1">
    <property type="nucleotide sequence ID" value="XM_001309748.1"/>
</dbReference>
<dbReference type="Gene3D" id="3.40.50.1820">
    <property type="entry name" value="alpha/beta hydrolase"/>
    <property type="match status" value="1"/>
</dbReference>